<feature type="compositionally biased region" description="Low complexity" evidence="1">
    <location>
        <begin position="232"/>
        <end position="252"/>
    </location>
</feature>
<gene>
    <name evidence="2" type="ORF">INT46_006119</name>
</gene>
<keyword evidence="3" id="KW-1185">Reference proteome</keyword>
<evidence type="ECO:0000256" key="1">
    <source>
        <dbReference type="SAM" id="MobiDB-lite"/>
    </source>
</evidence>
<protein>
    <submittedName>
        <fullName evidence="2">Uncharacterized protein</fullName>
    </submittedName>
</protein>
<dbReference type="EMBL" id="JAEPRC010000033">
    <property type="protein sequence ID" value="KAG2213690.1"/>
    <property type="molecule type" value="Genomic_DNA"/>
</dbReference>
<feature type="compositionally biased region" description="Basic residues" evidence="1">
    <location>
        <begin position="222"/>
        <end position="231"/>
    </location>
</feature>
<sequence length="464" mass="52121">MAESDTLSDKKDIARKTPPANPQQQQKQQQQQQQNEITIPQIILTEPPTQHSDANNINSTSPLALSPKSVPYKPSPPPSSTVIASSPLPLPSPSLSLSPSPSPSPSPLPLTKDLLQRKNKLDRILSQKEKHRHQQHQQRSIDFSSSSAVDERVTAGLGISTPNDNHGPSSAGLRSRRPSSSRLSSSNRSEPEKATFSPSSQYHSEWSYDIDAFKSSTSGSSKGHHRHHRHNQSTSNYQQNTGTSVSGSSNRNSVSMRAYSANHRYMDRHHGQHNHTPYFERPDQHLNRNDDYKSKYFLLDLLFHAANRVVNSRAPESKQVTDKEIFDFNAIITDDNTPPIEFNEKSTLPKEPTSPHIITPATVATTTTTSIRDNRYSWLSMVTSLDEKSSDFDNESMFPAFSSEKKLPSQHTVVDDFEPIKITAKKPLSLSDELLPNPLQGHSLYLFSPTNKFRIHVWKFIRKR</sequence>
<feature type="region of interest" description="Disordered" evidence="1">
    <location>
        <begin position="216"/>
        <end position="252"/>
    </location>
</feature>
<dbReference type="Proteomes" id="UP000650833">
    <property type="component" value="Unassembled WGS sequence"/>
</dbReference>
<proteinExistence type="predicted"/>
<organism evidence="2 3">
    <name type="scientific">Mucor plumbeus</name>
    <dbReference type="NCBI Taxonomy" id="97098"/>
    <lineage>
        <taxon>Eukaryota</taxon>
        <taxon>Fungi</taxon>
        <taxon>Fungi incertae sedis</taxon>
        <taxon>Mucoromycota</taxon>
        <taxon>Mucoromycotina</taxon>
        <taxon>Mucoromycetes</taxon>
        <taxon>Mucorales</taxon>
        <taxon>Mucorineae</taxon>
        <taxon>Mucoraceae</taxon>
        <taxon>Mucor</taxon>
    </lineage>
</organism>
<evidence type="ECO:0000313" key="2">
    <source>
        <dbReference type="EMBL" id="KAG2213690.1"/>
    </source>
</evidence>
<accession>A0A8H7RNG6</accession>
<evidence type="ECO:0000313" key="3">
    <source>
        <dbReference type="Proteomes" id="UP000650833"/>
    </source>
</evidence>
<dbReference type="OrthoDB" id="2290562at2759"/>
<reference evidence="2" key="1">
    <citation type="submission" date="2020-12" db="EMBL/GenBank/DDBJ databases">
        <title>Metabolic potential, ecology and presence of endohyphal bacteria is reflected in genomic diversity of Mucoromycotina.</title>
        <authorList>
            <person name="Muszewska A."/>
            <person name="Okrasinska A."/>
            <person name="Steczkiewicz K."/>
            <person name="Drgas O."/>
            <person name="Orlowska M."/>
            <person name="Perlinska-Lenart U."/>
            <person name="Aleksandrzak-Piekarczyk T."/>
            <person name="Szatraj K."/>
            <person name="Zielenkiewicz U."/>
            <person name="Pilsyk S."/>
            <person name="Malc E."/>
            <person name="Mieczkowski P."/>
            <person name="Kruszewska J.S."/>
            <person name="Biernat P."/>
            <person name="Pawlowska J."/>
        </authorList>
    </citation>
    <scope>NUCLEOTIDE SEQUENCE</scope>
    <source>
        <strain evidence="2">CBS 226.32</strain>
    </source>
</reference>
<comment type="caution">
    <text evidence="2">The sequence shown here is derived from an EMBL/GenBank/DDBJ whole genome shotgun (WGS) entry which is preliminary data.</text>
</comment>
<name>A0A8H7RNG6_9FUNG</name>
<dbReference type="AlphaFoldDB" id="A0A8H7RNG6"/>
<feature type="compositionally biased region" description="Basic and acidic residues" evidence="1">
    <location>
        <begin position="114"/>
        <end position="128"/>
    </location>
</feature>
<feature type="compositionally biased region" description="Low complexity" evidence="1">
    <location>
        <begin position="23"/>
        <end position="34"/>
    </location>
</feature>
<feature type="compositionally biased region" description="Polar residues" evidence="1">
    <location>
        <begin position="47"/>
        <end position="63"/>
    </location>
</feature>
<feature type="region of interest" description="Disordered" evidence="1">
    <location>
        <begin position="1"/>
        <end position="201"/>
    </location>
</feature>